<keyword evidence="1" id="KW-0862">Zinc</keyword>
<dbReference type="SUPFAM" id="SSF57756">
    <property type="entry name" value="Retrovirus zinc finger-like domains"/>
    <property type="match status" value="1"/>
</dbReference>
<dbReference type="InterPro" id="IPR036691">
    <property type="entry name" value="Endo/exonu/phosph_ase_sf"/>
</dbReference>
<dbReference type="PANTHER" id="PTHR22639:SF3">
    <property type="entry name" value="ZINC FINGER CCHC DOMAIN-CONTAINING PROTEIN 3"/>
    <property type="match status" value="1"/>
</dbReference>
<dbReference type="SUPFAM" id="SSF56219">
    <property type="entry name" value="DNase I-like"/>
    <property type="match status" value="2"/>
</dbReference>
<dbReference type="PROSITE" id="PS50158">
    <property type="entry name" value="ZF_CCHC"/>
    <property type="match status" value="1"/>
</dbReference>
<proteinExistence type="predicted"/>
<feature type="domain" description="CCHC-type" evidence="3">
    <location>
        <begin position="73"/>
        <end position="88"/>
    </location>
</feature>
<keyword evidence="1" id="KW-0479">Metal-binding</keyword>
<feature type="region of interest" description="Disordered" evidence="2">
    <location>
        <begin position="341"/>
        <end position="364"/>
    </location>
</feature>
<dbReference type="GO" id="GO:0008270">
    <property type="term" value="F:zinc ion binding"/>
    <property type="evidence" value="ECO:0007669"/>
    <property type="project" value="UniProtKB-KW"/>
</dbReference>
<keyword evidence="5" id="KW-1185">Reference proteome</keyword>
<dbReference type="EMBL" id="JASPKY010000325">
    <property type="protein sequence ID" value="KAK9708598.1"/>
    <property type="molecule type" value="Genomic_DNA"/>
</dbReference>
<dbReference type="Pfam" id="PF14529">
    <property type="entry name" value="Exo_endo_phos_2"/>
    <property type="match status" value="1"/>
</dbReference>
<dbReference type="Gene3D" id="4.10.60.10">
    <property type="entry name" value="Zinc finger, CCHC-type"/>
    <property type="match status" value="1"/>
</dbReference>
<evidence type="ECO:0000313" key="4">
    <source>
        <dbReference type="EMBL" id="KAK9708598.1"/>
    </source>
</evidence>
<dbReference type="InterPro" id="IPR042509">
    <property type="entry name" value="ZCCHC3"/>
</dbReference>
<dbReference type="InterPro" id="IPR005135">
    <property type="entry name" value="Endo/exonuclease/phosphatase"/>
</dbReference>
<dbReference type="GO" id="GO:0004519">
    <property type="term" value="F:endonuclease activity"/>
    <property type="evidence" value="ECO:0007669"/>
    <property type="project" value="UniProtKB-KW"/>
</dbReference>
<keyword evidence="1" id="KW-0863">Zinc-finger</keyword>
<keyword evidence="4" id="KW-0378">Hydrolase</keyword>
<evidence type="ECO:0000259" key="3">
    <source>
        <dbReference type="PROSITE" id="PS50158"/>
    </source>
</evidence>
<accession>A0AAW1JVZ8</accession>
<dbReference type="Proteomes" id="UP001458880">
    <property type="component" value="Unassembled WGS sequence"/>
</dbReference>
<dbReference type="GO" id="GO:0003690">
    <property type="term" value="F:double-stranded DNA binding"/>
    <property type="evidence" value="ECO:0007669"/>
    <property type="project" value="InterPro"/>
</dbReference>
<dbReference type="GO" id="GO:0002218">
    <property type="term" value="P:activation of innate immune response"/>
    <property type="evidence" value="ECO:0007669"/>
    <property type="project" value="InterPro"/>
</dbReference>
<evidence type="ECO:0000256" key="2">
    <source>
        <dbReference type="SAM" id="MobiDB-lite"/>
    </source>
</evidence>
<dbReference type="InterPro" id="IPR036875">
    <property type="entry name" value="Znf_CCHC_sf"/>
</dbReference>
<comment type="caution">
    <text evidence="4">The sequence shown here is derived from an EMBL/GenBank/DDBJ whole genome shotgun (WGS) entry which is preliminary data.</text>
</comment>
<dbReference type="SMART" id="SM00343">
    <property type="entry name" value="ZnF_C2HC"/>
    <property type="match status" value="3"/>
</dbReference>
<keyword evidence="4" id="KW-0540">Nuclease</keyword>
<dbReference type="AlphaFoldDB" id="A0AAW1JVZ8"/>
<evidence type="ECO:0000256" key="1">
    <source>
        <dbReference type="PROSITE-ProRule" id="PRU00047"/>
    </source>
</evidence>
<name>A0AAW1JVZ8_POPJA</name>
<dbReference type="PANTHER" id="PTHR22639">
    <property type="entry name" value="GAG-RELATED PROTEIN"/>
    <property type="match status" value="1"/>
</dbReference>
<keyword evidence="4" id="KW-0255">Endonuclease</keyword>
<evidence type="ECO:0000313" key="5">
    <source>
        <dbReference type="Proteomes" id="UP001458880"/>
    </source>
</evidence>
<dbReference type="GO" id="GO:0003723">
    <property type="term" value="F:RNA binding"/>
    <property type="evidence" value="ECO:0007669"/>
    <property type="project" value="InterPro"/>
</dbReference>
<organism evidence="4 5">
    <name type="scientific">Popillia japonica</name>
    <name type="common">Japanese beetle</name>
    <dbReference type="NCBI Taxonomy" id="7064"/>
    <lineage>
        <taxon>Eukaryota</taxon>
        <taxon>Metazoa</taxon>
        <taxon>Ecdysozoa</taxon>
        <taxon>Arthropoda</taxon>
        <taxon>Hexapoda</taxon>
        <taxon>Insecta</taxon>
        <taxon>Pterygota</taxon>
        <taxon>Neoptera</taxon>
        <taxon>Endopterygota</taxon>
        <taxon>Coleoptera</taxon>
        <taxon>Polyphaga</taxon>
        <taxon>Scarabaeiformia</taxon>
        <taxon>Scarabaeidae</taxon>
        <taxon>Rutelinae</taxon>
        <taxon>Popillia</taxon>
    </lineage>
</organism>
<protein>
    <submittedName>
        <fullName evidence="4">Endonuclease-reverse transcriptase</fullName>
    </submittedName>
</protein>
<dbReference type="InterPro" id="IPR001878">
    <property type="entry name" value="Znf_CCHC"/>
</dbReference>
<dbReference type="Gene3D" id="3.60.10.10">
    <property type="entry name" value="Endonuclease/exonuclease/phosphatase"/>
    <property type="match status" value="1"/>
</dbReference>
<reference evidence="4 5" key="1">
    <citation type="journal article" date="2024" name="BMC Genomics">
        <title>De novo assembly and annotation of Popillia japonica's genome with initial clues to its potential as an invasive pest.</title>
        <authorList>
            <person name="Cucini C."/>
            <person name="Boschi S."/>
            <person name="Funari R."/>
            <person name="Cardaioli E."/>
            <person name="Iannotti N."/>
            <person name="Marturano G."/>
            <person name="Paoli F."/>
            <person name="Bruttini M."/>
            <person name="Carapelli A."/>
            <person name="Frati F."/>
            <person name="Nardi F."/>
        </authorList>
    </citation>
    <scope>NUCLEOTIDE SEQUENCE [LARGE SCALE GENOMIC DNA]</scope>
    <source>
        <strain evidence="4">DMR45628</strain>
    </source>
</reference>
<sequence>MTKFQALQYKCVKYGAEAPKEHVLPLIKRRNLRIGWTECGIRERIDLVRCFRCLQYGHKTGECRAQADRSGDCIRCGESGHKGKECTNRNRCTTCNVDGHRADQIKCPEFKKMIEIARKQKMHPKEAKTRRRRGKTAHDLAYAMAKQRDVDMILVSEPNKTIVKRNDWIKDEKEDVAVLFMNKNDFAEYTEKVDEIALSVRSENKEAVIAGDINAKSFLWQSPVSDKRGSVRSENKEAVIAGDINAKSFLWQSPVSDKRGEYWAEWVAALDLVVHNTGEVATFARGTTESFIDVTLSTQKMSTRIIIQALEIVKNLSCKAAPTPTDSLMGRGTNGKIKTTMLGSEPSKTGTAQMSPILPIGSDS</sequence>
<gene>
    <name evidence="4" type="ORF">QE152_g27125</name>
</gene>